<reference evidence="3" key="1">
    <citation type="submission" date="2016-11" db="EMBL/GenBank/DDBJ databases">
        <authorList>
            <person name="Varghese N."/>
            <person name="Submissions S."/>
        </authorList>
    </citation>
    <scope>NUCLEOTIDE SEQUENCE [LARGE SCALE GENOMIC DNA]</scope>
    <source>
        <strain evidence="3">DSM 19858</strain>
    </source>
</reference>
<keyword evidence="3" id="KW-1185">Reference proteome</keyword>
<organism evidence="2 3">
    <name type="scientific">Pseudozobellia thermophila</name>
    <dbReference type="NCBI Taxonomy" id="192903"/>
    <lineage>
        <taxon>Bacteria</taxon>
        <taxon>Pseudomonadati</taxon>
        <taxon>Bacteroidota</taxon>
        <taxon>Flavobacteriia</taxon>
        <taxon>Flavobacteriales</taxon>
        <taxon>Flavobacteriaceae</taxon>
        <taxon>Pseudozobellia</taxon>
    </lineage>
</organism>
<evidence type="ECO:0000313" key="3">
    <source>
        <dbReference type="Proteomes" id="UP000184543"/>
    </source>
</evidence>
<dbReference type="PANTHER" id="PTHR12128:SF51">
    <property type="entry name" value="BLL4205 PROTEIN"/>
    <property type="match status" value="1"/>
</dbReference>
<dbReference type="EMBL" id="FQYU01000001">
    <property type="protein sequence ID" value="SHI46005.1"/>
    <property type="molecule type" value="Genomic_DNA"/>
</dbReference>
<name>A0A1M6BBB3_9FLAO</name>
<dbReference type="SUPFAM" id="SSF51569">
    <property type="entry name" value="Aldolase"/>
    <property type="match status" value="1"/>
</dbReference>
<protein>
    <submittedName>
        <fullName evidence="2">Dihydrodipicolinate synthase/N-acetylneuraminate lyase</fullName>
    </submittedName>
</protein>
<dbReference type="RefSeq" id="WP_072987559.1">
    <property type="nucleotide sequence ID" value="NZ_FQYU01000001.1"/>
</dbReference>
<sequence length="356" mass="39763">MTPLLKPEIKELLFNGTVIPAHPLALNADRNFDEYRQRLLTRYYVASGAGGVAVGVHTTQFAIRDPKINLFEKVLATASEEISKIGPKRPFIKVAGVSGPTEQAVREALIAKKLGYDLALVSINGLGDWSEGDLLDRAREIGKHMPLFGFYLQPSVGGKVLSEKFWSDFAEIPEVCAIKIAPFNRYRSLEVVRAVCTASRHKDIAIYTGNDDNIVNDLLTTYEIRTDQGIVRKDIVGGLLGHWAVWTQKAVELLERVKAIKKEGGTMSRDMLTENIKVTDANAAFFDAKNDFKGCIAGIHEVLRRQGLLEGTWCLDPDETLSPGQKEEIDRVYREYPELNDDAFVRENLKSWKEGL</sequence>
<dbReference type="Proteomes" id="UP000184543">
    <property type="component" value="Unassembled WGS sequence"/>
</dbReference>
<dbReference type="Gene3D" id="3.20.20.70">
    <property type="entry name" value="Aldolase class I"/>
    <property type="match status" value="1"/>
</dbReference>
<dbReference type="AlphaFoldDB" id="A0A1M6BBB3"/>
<accession>A0A1M6BBB3</accession>
<evidence type="ECO:0000313" key="2">
    <source>
        <dbReference type="EMBL" id="SHI46005.1"/>
    </source>
</evidence>
<evidence type="ECO:0000256" key="1">
    <source>
        <dbReference type="ARBA" id="ARBA00023239"/>
    </source>
</evidence>
<dbReference type="OrthoDB" id="9770698at2"/>
<proteinExistence type="predicted"/>
<dbReference type="STRING" id="192903.SAMN04488513_101353"/>
<dbReference type="PANTHER" id="PTHR12128">
    <property type="entry name" value="DIHYDRODIPICOLINATE SYNTHASE"/>
    <property type="match status" value="1"/>
</dbReference>
<gene>
    <name evidence="2" type="ORF">SAMN04488513_101353</name>
</gene>
<dbReference type="InterPro" id="IPR013785">
    <property type="entry name" value="Aldolase_TIM"/>
</dbReference>
<keyword evidence="1 2" id="KW-0456">Lyase</keyword>
<dbReference type="InterPro" id="IPR002220">
    <property type="entry name" value="DapA-like"/>
</dbReference>
<dbReference type="SMART" id="SM01130">
    <property type="entry name" value="DHDPS"/>
    <property type="match status" value="1"/>
</dbReference>
<dbReference type="GO" id="GO:0008840">
    <property type="term" value="F:4-hydroxy-tetrahydrodipicolinate synthase activity"/>
    <property type="evidence" value="ECO:0007669"/>
    <property type="project" value="TreeGrafter"/>
</dbReference>